<evidence type="ECO:0000313" key="1">
    <source>
        <dbReference type="EMBL" id="KAA3484233.1"/>
    </source>
</evidence>
<dbReference type="Proteomes" id="UP000325315">
    <property type="component" value="Unassembled WGS sequence"/>
</dbReference>
<reference evidence="1" key="1">
    <citation type="submission" date="2019-08" db="EMBL/GenBank/DDBJ databases">
        <authorList>
            <person name="Liu F."/>
        </authorList>
    </citation>
    <scope>NUCLEOTIDE SEQUENCE [LARGE SCALE GENOMIC DNA]</scope>
    <source>
        <strain evidence="1">PA1801</strain>
        <tissue evidence="1">Leaf</tissue>
    </source>
</reference>
<keyword evidence="2" id="KW-1185">Reference proteome</keyword>
<evidence type="ECO:0000313" key="2">
    <source>
        <dbReference type="Proteomes" id="UP000325315"/>
    </source>
</evidence>
<dbReference type="AlphaFoldDB" id="A0A5B6WS06"/>
<protein>
    <submittedName>
        <fullName evidence="1">Uncharacterized protein</fullName>
    </submittedName>
</protein>
<organism evidence="1 2">
    <name type="scientific">Gossypium australe</name>
    <dbReference type="NCBI Taxonomy" id="47621"/>
    <lineage>
        <taxon>Eukaryota</taxon>
        <taxon>Viridiplantae</taxon>
        <taxon>Streptophyta</taxon>
        <taxon>Embryophyta</taxon>
        <taxon>Tracheophyta</taxon>
        <taxon>Spermatophyta</taxon>
        <taxon>Magnoliopsida</taxon>
        <taxon>eudicotyledons</taxon>
        <taxon>Gunneridae</taxon>
        <taxon>Pentapetalae</taxon>
        <taxon>rosids</taxon>
        <taxon>malvids</taxon>
        <taxon>Malvales</taxon>
        <taxon>Malvaceae</taxon>
        <taxon>Malvoideae</taxon>
        <taxon>Gossypium</taxon>
    </lineage>
</organism>
<proteinExistence type="predicted"/>
<gene>
    <name evidence="1" type="ORF">EPI10_006328</name>
</gene>
<name>A0A5B6WS06_9ROSI</name>
<sequence length="102" mass="12236">MGRHIPMKKRESDHHIRNKEFGNTYVRGAYQFFLLTYDMRVKEGLQEEKVKKKKIGVSLKSTKNEESESSDEVDEDKEMTMFAKRFKKFIKSNKGRIFQRKK</sequence>
<accession>A0A5B6WS06</accession>
<comment type="caution">
    <text evidence="1">The sequence shown here is derived from an EMBL/GenBank/DDBJ whole genome shotgun (WGS) entry which is preliminary data.</text>
</comment>
<dbReference type="EMBL" id="SMMG02000002">
    <property type="protein sequence ID" value="KAA3484233.1"/>
    <property type="molecule type" value="Genomic_DNA"/>
</dbReference>